<protein>
    <submittedName>
        <fullName evidence="1">Uncharacterized protein</fullName>
    </submittedName>
</protein>
<dbReference type="PANTHER" id="PTHR33074">
    <property type="entry name" value="EXPRESSED PROTEIN-RELATED"/>
    <property type="match status" value="1"/>
</dbReference>
<name>M8AM56_AEGTA</name>
<organism evidence="1">
    <name type="scientific">Aegilops tauschii</name>
    <name type="common">Tausch's goatgrass</name>
    <name type="synonym">Aegilops squarrosa</name>
    <dbReference type="NCBI Taxonomy" id="37682"/>
    <lineage>
        <taxon>Eukaryota</taxon>
        <taxon>Viridiplantae</taxon>
        <taxon>Streptophyta</taxon>
        <taxon>Embryophyta</taxon>
        <taxon>Tracheophyta</taxon>
        <taxon>Spermatophyta</taxon>
        <taxon>Magnoliopsida</taxon>
        <taxon>Liliopsida</taxon>
        <taxon>Poales</taxon>
        <taxon>Poaceae</taxon>
        <taxon>BOP clade</taxon>
        <taxon>Pooideae</taxon>
        <taxon>Triticodae</taxon>
        <taxon>Triticeae</taxon>
        <taxon>Triticinae</taxon>
        <taxon>Aegilops</taxon>
    </lineage>
</organism>
<dbReference type="EnsemblPlants" id="EMT05601">
    <property type="protein sequence ID" value="EMT05601"/>
    <property type="gene ID" value="F775_00462"/>
</dbReference>
<evidence type="ECO:0000313" key="1">
    <source>
        <dbReference type="EnsemblPlants" id="EMT05601"/>
    </source>
</evidence>
<dbReference type="AlphaFoldDB" id="M8AM56"/>
<proteinExistence type="predicted"/>
<reference evidence="1" key="1">
    <citation type="submission" date="2015-06" db="UniProtKB">
        <authorList>
            <consortium name="EnsemblPlants"/>
        </authorList>
    </citation>
    <scope>IDENTIFICATION</scope>
</reference>
<dbReference type="ExpressionAtlas" id="M8AM56">
    <property type="expression patterns" value="baseline"/>
</dbReference>
<accession>M8AM56</accession>
<dbReference type="Pfam" id="PF07762">
    <property type="entry name" value="DUF1618"/>
    <property type="match status" value="1"/>
</dbReference>
<sequence length="721" mass="81059">MAAVSHSPPPAADRASFPDWVMLDRFVVCKDEVLTDGGDSTMASGSNSRGHKFHVGFQLHAPPQVSRILLRVEGGASVFDDFHVVAAHRDALLLQMSYVIDVPRPEHTLIYKCRMIDFFLYRAGGGGSSPPSLRLLPTIGGTEEEVRARIKAEGFFMTNQLLPTIGGTEEEVRARIKAEGFFMTNQCVRRAKCLDVGVLCRGDDEFAVAELQITWSKNPPELHIFCPSRSNRWEFKQPPVILIDCQDDISLEDLLFHWDADMVVPFGSYLCWVDYCRGIMFCNVFDDSPEILFLNFPAKVPNLRDNCHSTGWVDACQTVGVTSCGAMKFVTVVRSDGQIIGDFKGSSDFTVTSWTLRITELNKMTWDKTDELTSNELWSLDGFASTLPRTPLQFPVISMNDPNVLCFVLGQRVAEHCYYDHWSVSVDISRKTIKGFFPYVNPELEETDVSCETKFSKAKYWYFESFLPEFSKHLNLLSDSARMSISSVDTDAGKNYFPILLMNYWSRLLPVVQPTSASFGIAHRRDTKVTMRPTDSPFWKGLMRVKTAFFNRTKFIVGDGNDTRFWEDTWLGETPLALTLYRIVHRRDALVATIMQATPLIFSLGGCLLVVFRATALIRMWSILTPTEARERLVTGSVRLPHEELKMHGEFDLIVYGICTIAGLKQVEGQNGLVRLHLSSRISLGSAAGDDVTLAHFLASTGLFILFALYPFEINSGYSVD</sequence>
<dbReference type="PANTHER" id="PTHR33074:SF96">
    <property type="entry name" value="EXPRESSED PROTEIN"/>
    <property type="match status" value="1"/>
</dbReference>
<dbReference type="InterPro" id="IPR011676">
    <property type="entry name" value="DUF1618"/>
</dbReference>